<evidence type="ECO:0000256" key="1">
    <source>
        <dbReference type="ARBA" id="ARBA00006987"/>
    </source>
</evidence>
<dbReference type="InterPro" id="IPR005064">
    <property type="entry name" value="BUG"/>
</dbReference>
<feature type="signal peptide" evidence="2">
    <location>
        <begin position="1"/>
        <end position="27"/>
    </location>
</feature>
<sequence length="327" mass="34148">MQCKQTASFLNSILTALTIGFSGSAFAAYPESPITIVAQQPPGSGSDAMTRVLADCLAKQLKQPVVVQNKAGANGILAINYLKGQPANGYTLMTIGMSQMTITPYVYKKMPYDPQTDFTGVTVFGTSPLVLTASLNSGVKVLGDLAKKFSGKDGGANFGSPGKGSPAHLLTTALLERLKVPGTHVPFTGESAGATALIGNQIDIMTLVSGTALPQVKAGRLVPLAVFDDARSPAFPEVPTIAELLGDQELARGAWIGLVAVKDTPAPVVQTLNKAASQCSQDPAYIKRFAQMNAKAIATSATDVISRAKADSDVWRPLIKSLNLTVD</sequence>
<dbReference type="PANTHER" id="PTHR42928:SF5">
    <property type="entry name" value="BLR1237 PROTEIN"/>
    <property type="match status" value="1"/>
</dbReference>
<dbReference type="PIRSF" id="PIRSF017082">
    <property type="entry name" value="YflP"/>
    <property type="match status" value="1"/>
</dbReference>
<dbReference type="EMBL" id="DOEK01000008">
    <property type="protein sequence ID" value="HBP28716.1"/>
    <property type="molecule type" value="Genomic_DNA"/>
</dbReference>
<proteinExistence type="inferred from homology"/>
<reference evidence="3 4" key="1">
    <citation type="journal article" date="2018" name="Nat. Biotechnol.">
        <title>A standardized bacterial taxonomy based on genome phylogeny substantially revises the tree of life.</title>
        <authorList>
            <person name="Parks D.H."/>
            <person name="Chuvochina M."/>
            <person name="Waite D.W."/>
            <person name="Rinke C."/>
            <person name="Skarshewski A."/>
            <person name="Chaumeil P.A."/>
            <person name="Hugenholtz P."/>
        </authorList>
    </citation>
    <scope>NUCLEOTIDE SEQUENCE [LARGE SCALE GENOMIC DNA]</scope>
    <source>
        <strain evidence="3">UBA10707</strain>
    </source>
</reference>
<dbReference type="SUPFAM" id="SSF53850">
    <property type="entry name" value="Periplasmic binding protein-like II"/>
    <property type="match status" value="1"/>
</dbReference>
<protein>
    <submittedName>
        <fullName evidence="3">Tripartite tricarboxylate transporter substrate binding protein</fullName>
    </submittedName>
</protein>
<organism evidence="3 4">
    <name type="scientific">Advenella kashmirensis</name>
    <dbReference type="NCBI Taxonomy" id="310575"/>
    <lineage>
        <taxon>Bacteria</taxon>
        <taxon>Pseudomonadati</taxon>
        <taxon>Pseudomonadota</taxon>
        <taxon>Betaproteobacteria</taxon>
        <taxon>Burkholderiales</taxon>
        <taxon>Alcaligenaceae</taxon>
    </lineage>
</organism>
<name>A0A356LCJ0_9BURK</name>
<dbReference type="PANTHER" id="PTHR42928">
    <property type="entry name" value="TRICARBOXYLATE-BINDING PROTEIN"/>
    <property type="match status" value="1"/>
</dbReference>
<feature type="chain" id="PRO_5017081022" evidence="2">
    <location>
        <begin position="28"/>
        <end position="327"/>
    </location>
</feature>
<dbReference type="Pfam" id="PF03401">
    <property type="entry name" value="TctC"/>
    <property type="match status" value="1"/>
</dbReference>
<comment type="caution">
    <text evidence="3">The sequence shown here is derived from an EMBL/GenBank/DDBJ whole genome shotgun (WGS) entry which is preliminary data.</text>
</comment>
<dbReference type="Gene3D" id="3.40.190.150">
    <property type="entry name" value="Bordetella uptake gene, domain 1"/>
    <property type="match status" value="1"/>
</dbReference>
<evidence type="ECO:0000313" key="4">
    <source>
        <dbReference type="Proteomes" id="UP000264036"/>
    </source>
</evidence>
<evidence type="ECO:0000256" key="2">
    <source>
        <dbReference type="SAM" id="SignalP"/>
    </source>
</evidence>
<dbReference type="CDD" id="cd07012">
    <property type="entry name" value="PBP2_Bug_TTT"/>
    <property type="match status" value="1"/>
</dbReference>
<accession>A0A356LCJ0</accession>
<dbReference type="InterPro" id="IPR042100">
    <property type="entry name" value="Bug_dom1"/>
</dbReference>
<dbReference type="Gene3D" id="3.40.190.10">
    <property type="entry name" value="Periplasmic binding protein-like II"/>
    <property type="match status" value="1"/>
</dbReference>
<dbReference type="Proteomes" id="UP000264036">
    <property type="component" value="Unassembled WGS sequence"/>
</dbReference>
<evidence type="ECO:0000313" key="3">
    <source>
        <dbReference type="EMBL" id="HBP28716.1"/>
    </source>
</evidence>
<dbReference type="AlphaFoldDB" id="A0A356LCJ0"/>
<comment type="similarity">
    <text evidence="1">Belongs to the UPF0065 (bug) family.</text>
</comment>
<gene>
    <name evidence="3" type="ORF">DD666_04805</name>
</gene>
<keyword evidence="2" id="KW-0732">Signal</keyword>